<organism evidence="1 2">
    <name type="scientific">Daphnia magna</name>
    <dbReference type="NCBI Taxonomy" id="35525"/>
    <lineage>
        <taxon>Eukaryota</taxon>
        <taxon>Metazoa</taxon>
        <taxon>Ecdysozoa</taxon>
        <taxon>Arthropoda</taxon>
        <taxon>Crustacea</taxon>
        <taxon>Branchiopoda</taxon>
        <taxon>Diplostraca</taxon>
        <taxon>Cladocera</taxon>
        <taxon>Anomopoda</taxon>
        <taxon>Daphniidae</taxon>
        <taxon>Daphnia</taxon>
    </lineage>
</organism>
<reference evidence="1 2" key="1">
    <citation type="journal article" date="2023" name="Nucleic Acids Res.">
        <title>The hologenome of Daphnia magna reveals possible DNA methylation and microbiome-mediated evolution of the host genome.</title>
        <authorList>
            <person name="Chaturvedi A."/>
            <person name="Li X."/>
            <person name="Dhandapani V."/>
            <person name="Marshall H."/>
            <person name="Kissane S."/>
            <person name="Cuenca-Cambronero M."/>
            <person name="Asole G."/>
            <person name="Calvet F."/>
            <person name="Ruiz-Romero M."/>
            <person name="Marangio P."/>
            <person name="Guigo R."/>
            <person name="Rago D."/>
            <person name="Mirbahai L."/>
            <person name="Eastwood N."/>
            <person name="Colbourne J.K."/>
            <person name="Zhou J."/>
            <person name="Mallon E."/>
            <person name="Orsini L."/>
        </authorList>
    </citation>
    <scope>NUCLEOTIDE SEQUENCE [LARGE SCALE GENOMIC DNA]</scope>
    <source>
        <strain evidence="1">LRV0_1</strain>
    </source>
</reference>
<sequence>MKQKTSTTTCKSRLLMRKFERQGELVKTKALAIHLKKSDSESEDNISKKAFHQTSKLMQIAIQDNKQQLRNPVLCLIQYSHLTANIEKQTRQPCGHQFLKEDKACFMIKLPIRQQLLQYLQERAILENDDIVSAMVPDKEMRGDIASGGCCRALVKDGIITRETMTGTINIDDAEFFKSSKFFFWPCMAVINEILLYNQSNNVDVCTQYPGQTITMKMGHSRVYPKPGMFPTFPVRSMEQHDADLQVLLETKKPYHGICGTNSLMQF</sequence>
<evidence type="ECO:0000313" key="2">
    <source>
        <dbReference type="Proteomes" id="UP001234178"/>
    </source>
</evidence>
<name>A0ABQ9ZLH5_9CRUS</name>
<protein>
    <submittedName>
        <fullName evidence="1">Uncharacterized protein</fullName>
    </submittedName>
</protein>
<dbReference type="Proteomes" id="UP001234178">
    <property type="component" value="Unassembled WGS sequence"/>
</dbReference>
<comment type="caution">
    <text evidence="1">The sequence shown here is derived from an EMBL/GenBank/DDBJ whole genome shotgun (WGS) entry which is preliminary data.</text>
</comment>
<accession>A0ABQ9ZLH5</accession>
<evidence type="ECO:0000313" key="1">
    <source>
        <dbReference type="EMBL" id="KAK4013805.1"/>
    </source>
</evidence>
<dbReference type="EMBL" id="JAOYFB010000004">
    <property type="protein sequence ID" value="KAK4013805.1"/>
    <property type="molecule type" value="Genomic_DNA"/>
</dbReference>
<proteinExistence type="predicted"/>
<keyword evidence="2" id="KW-1185">Reference proteome</keyword>
<gene>
    <name evidence="1" type="ORF">OUZ56_026358</name>
</gene>